<dbReference type="InterPro" id="IPR004033">
    <property type="entry name" value="UbiE/COQ5_MeTrFase"/>
</dbReference>
<dbReference type="Gene3D" id="3.40.50.150">
    <property type="entry name" value="Vaccinia Virus protein VP39"/>
    <property type="match status" value="1"/>
</dbReference>
<organism evidence="7 8">
    <name type="scientific">Chloropicon primus</name>
    <dbReference type="NCBI Taxonomy" id="1764295"/>
    <lineage>
        <taxon>Eukaryota</taxon>
        <taxon>Viridiplantae</taxon>
        <taxon>Chlorophyta</taxon>
        <taxon>Chloropicophyceae</taxon>
        <taxon>Chloropicales</taxon>
        <taxon>Chloropicaceae</taxon>
        <taxon>Chloropicon</taxon>
    </lineage>
</organism>
<keyword evidence="4 6" id="KW-0949">S-adenosyl-L-methionine</keyword>
<comment type="catalytic activity">
    <reaction evidence="6">
        <text>a 2-methoxy-6-(all-trans-polyprenyl)benzene-1,4-diol + S-adenosyl-L-methionine = a 5-methoxy-2-methyl-3-(all-trans-polyprenyl)benzene-1,4-diol + S-adenosyl-L-homocysteine + H(+)</text>
        <dbReference type="Rhea" id="RHEA:28286"/>
        <dbReference type="Rhea" id="RHEA-COMP:10858"/>
        <dbReference type="Rhea" id="RHEA-COMP:10859"/>
        <dbReference type="ChEBI" id="CHEBI:15378"/>
        <dbReference type="ChEBI" id="CHEBI:57856"/>
        <dbReference type="ChEBI" id="CHEBI:59789"/>
        <dbReference type="ChEBI" id="CHEBI:84166"/>
        <dbReference type="ChEBI" id="CHEBI:84167"/>
        <dbReference type="EC" id="2.1.1.201"/>
    </reaction>
</comment>
<evidence type="ECO:0000313" key="7">
    <source>
        <dbReference type="EMBL" id="QDZ17639.1"/>
    </source>
</evidence>
<keyword evidence="1 6" id="KW-0489">Methyltransferase</keyword>
<evidence type="ECO:0000256" key="5">
    <source>
        <dbReference type="ARBA" id="ARBA00046387"/>
    </source>
</evidence>
<dbReference type="EC" id="2.1.1.201" evidence="6"/>
<keyword evidence="3 6" id="KW-0831">Ubiquinone biosynthesis</keyword>
<evidence type="ECO:0000256" key="4">
    <source>
        <dbReference type="ARBA" id="ARBA00022691"/>
    </source>
</evidence>
<gene>
    <name evidence="6" type="primary">COQ5</name>
    <name evidence="7" type="ORF">A3770_01p01570</name>
</gene>
<dbReference type="GO" id="GO:0008425">
    <property type="term" value="F:2-methoxy-6-polyprenyl-1,4-benzoquinol methyltransferase activity"/>
    <property type="evidence" value="ECO:0007669"/>
    <property type="project" value="UniProtKB-UniRule"/>
</dbReference>
<protein>
    <recommendedName>
        <fullName evidence="6">2-methoxy-6-polyprenyl-1,4-benzoquinol methylase, mitochondrial</fullName>
        <ecNumber evidence="6">2.1.1.201</ecNumber>
    </recommendedName>
    <alternativeName>
        <fullName evidence="6">Ubiquinone biosynthesis methyltransferase COQ5</fullName>
    </alternativeName>
</protein>
<dbReference type="PANTHER" id="PTHR43591">
    <property type="entry name" value="METHYLTRANSFERASE"/>
    <property type="match status" value="1"/>
</dbReference>
<dbReference type="InterPro" id="IPR023576">
    <property type="entry name" value="UbiE/COQ5_MeTrFase_CS"/>
</dbReference>
<dbReference type="NCBIfam" id="TIGR01934">
    <property type="entry name" value="MenG_MenH_UbiE"/>
    <property type="match status" value="1"/>
</dbReference>
<feature type="binding site" evidence="6">
    <location>
        <position position="120"/>
    </location>
    <ligand>
        <name>S-adenosyl-L-methionine</name>
        <dbReference type="ChEBI" id="CHEBI:59789"/>
    </ligand>
</feature>
<dbReference type="GO" id="GO:0032259">
    <property type="term" value="P:methylation"/>
    <property type="evidence" value="ECO:0007669"/>
    <property type="project" value="UniProtKB-KW"/>
</dbReference>
<dbReference type="AlphaFoldDB" id="A0A5B8MBL4"/>
<dbReference type="PROSITE" id="PS51608">
    <property type="entry name" value="SAM_MT_UBIE"/>
    <property type="match status" value="1"/>
</dbReference>
<feature type="binding site" evidence="6">
    <location>
        <begin position="187"/>
        <end position="188"/>
    </location>
    <ligand>
        <name>S-adenosyl-L-methionine</name>
        <dbReference type="ChEBI" id="CHEBI:59789"/>
    </ligand>
</feature>
<keyword evidence="6" id="KW-0472">Membrane</keyword>
<sequence>MAVRASVVVGRRLWGAGEGRCGGLGGSLRVWSSEAATANAPGGGGGDHRRSANDVNFGYSKVERAQHKGLVKDVFEKVAPKYDAMNDFMSFFLHRAWKDRFVSTVHPFAGQRHLDVAGGTGDVGFRVLREIRRAEEDHVVEHNAEPPSKGSVCICDINGAMLEEGKKKVETLDIPDAAQGLSWVESDAESLPFEDSTFDTYTISFGIRNVSNIDKCLREAHRVLKRGGHFCCLEFSQVNNEVLRQIYDLYSMNVIPYIGAAYAGDANSYQYLVESIRKFPEQDHFAEIIAANGFKSVRYENLLDGVVAIHSGFKL</sequence>
<dbReference type="UniPathway" id="UPA00232"/>
<feature type="binding site" evidence="6">
    <location>
        <position position="204"/>
    </location>
    <ligand>
        <name>S-adenosyl-L-methionine</name>
        <dbReference type="ChEBI" id="CHEBI:59789"/>
    </ligand>
</feature>
<evidence type="ECO:0000256" key="2">
    <source>
        <dbReference type="ARBA" id="ARBA00022679"/>
    </source>
</evidence>
<dbReference type="CDD" id="cd02440">
    <property type="entry name" value="AdoMet_MTases"/>
    <property type="match status" value="1"/>
</dbReference>
<evidence type="ECO:0000256" key="3">
    <source>
        <dbReference type="ARBA" id="ARBA00022688"/>
    </source>
</evidence>
<dbReference type="HAMAP" id="MF_01813">
    <property type="entry name" value="MenG_UbiE_methyltr"/>
    <property type="match status" value="1"/>
</dbReference>
<feature type="binding site" evidence="6">
    <location>
        <position position="156"/>
    </location>
    <ligand>
        <name>S-adenosyl-L-methionine</name>
        <dbReference type="ChEBI" id="CHEBI:59789"/>
    </ligand>
</feature>
<dbReference type="PANTHER" id="PTHR43591:SF24">
    <property type="entry name" value="2-METHOXY-6-POLYPRENYL-1,4-BENZOQUINOL METHYLASE, MITOCHONDRIAL"/>
    <property type="match status" value="1"/>
</dbReference>
<dbReference type="OrthoDB" id="6329284at2759"/>
<keyword evidence="6" id="KW-0999">Mitochondrion inner membrane</keyword>
<keyword evidence="8" id="KW-1185">Reference proteome</keyword>
<dbReference type="GO" id="GO:0031314">
    <property type="term" value="C:extrinsic component of mitochondrial inner membrane"/>
    <property type="evidence" value="ECO:0007669"/>
    <property type="project" value="UniProtKB-UniRule"/>
</dbReference>
<accession>A0A5B8MBL4</accession>
<comment type="function">
    <text evidence="6">Methyltransferase required for the conversion of 2-polyprenyl-6-methoxy-1,4-benzoquinol (DDMQH2) to 2-polyprenyl-3-methyl-6-methoxy-1,4-benzoquinol (DMQH2).</text>
</comment>
<reference evidence="7 8" key="1">
    <citation type="submission" date="2018-07" db="EMBL/GenBank/DDBJ databases">
        <title>The complete nuclear genome of the prasinophyte Chloropicon primus (CCMP1205).</title>
        <authorList>
            <person name="Pombert J.-F."/>
            <person name="Otis C."/>
            <person name="Turmel M."/>
            <person name="Lemieux C."/>
        </authorList>
    </citation>
    <scope>NUCLEOTIDE SEQUENCE [LARGE SCALE GENOMIC DNA]</scope>
    <source>
        <strain evidence="7 8">CCMP1205</strain>
    </source>
</reference>
<comment type="subunit">
    <text evidence="5">Component of a multi-subunit COQ enzyme complex, composed of at least COQ3, COQ4, COQ5, COQ6, COQ7 and COQ9. Interacts with PYURF; the interaction is direct, stabilizes COQ5 protein and associates PYURF with COQ enzyme complex.</text>
</comment>
<dbReference type="SUPFAM" id="SSF53335">
    <property type="entry name" value="S-adenosyl-L-methionine-dependent methyltransferases"/>
    <property type="match status" value="1"/>
</dbReference>
<evidence type="ECO:0000313" key="8">
    <source>
        <dbReference type="Proteomes" id="UP000316726"/>
    </source>
</evidence>
<dbReference type="Proteomes" id="UP000316726">
    <property type="component" value="Chromosome 1"/>
</dbReference>
<dbReference type="EMBL" id="CP031034">
    <property type="protein sequence ID" value="QDZ17639.1"/>
    <property type="molecule type" value="Genomic_DNA"/>
</dbReference>
<dbReference type="PROSITE" id="PS01183">
    <property type="entry name" value="UBIE_1"/>
    <property type="match status" value="1"/>
</dbReference>
<evidence type="ECO:0000256" key="6">
    <source>
        <dbReference type="HAMAP-Rule" id="MF_03191"/>
    </source>
</evidence>
<dbReference type="Pfam" id="PF01209">
    <property type="entry name" value="Ubie_methyltran"/>
    <property type="match status" value="1"/>
</dbReference>
<proteinExistence type="inferred from homology"/>
<dbReference type="PROSITE" id="PS01184">
    <property type="entry name" value="UBIE_2"/>
    <property type="match status" value="1"/>
</dbReference>
<dbReference type="InterPro" id="IPR029063">
    <property type="entry name" value="SAM-dependent_MTases_sf"/>
</dbReference>
<dbReference type="FunFam" id="3.40.50.150:FF:000064">
    <property type="entry name" value="2-methoxy-6-polyprenyl-1,4-benzoquinol methylase, mitochondrial"/>
    <property type="match status" value="1"/>
</dbReference>
<evidence type="ECO:0000256" key="1">
    <source>
        <dbReference type="ARBA" id="ARBA00022603"/>
    </source>
</evidence>
<keyword evidence="6" id="KW-0496">Mitochondrion</keyword>
<comment type="subcellular location">
    <subcellularLocation>
        <location evidence="6">Mitochondrion inner membrane</location>
        <topology evidence="6">Peripheral membrane protein</topology>
        <orientation evidence="6">Matrix side</orientation>
    </subcellularLocation>
</comment>
<dbReference type="STRING" id="1764295.A0A5B8MBL4"/>
<name>A0A5B8MBL4_9CHLO</name>
<comment type="similarity">
    <text evidence="6">Belongs to the class I-like SAM-binding methyltransferase superfamily. MenG/UbiE family.</text>
</comment>
<comment type="pathway">
    <text evidence="6">Cofactor biosynthesis; ubiquinone biosynthesis.</text>
</comment>
<keyword evidence="7" id="KW-0830">Ubiquinone</keyword>
<keyword evidence="2 6" id="KW-0808">Transferase</keyword>